<dbReference type="EMBL" id="JBFOHK010000003">
    <property type="protein sequence ID" value="MEW9572370.1"/>
    <property type="molecule type" value="Genomic_DNA"/>
</dbReference>
<proteinExistence type="predicted"/>
<reference evidence="1 2" key="1">
    <citation type="submission" date="2024-06" db="EMBL/GenBank/DDBJ databases">
        <authorList>
            <person name="Woo H."/>
        </authorList>
    </citation>
    <scope>NUCLEOTIDE SEQUENCE [LARGE SCALE GENOMIC DNA]</scope>
    <source>
        <strain evidence="1 2">Si-c</strain>
    </source>
</reference>
<sequence length="51" mass="5687">MVATRYPALSRLMSDAACIEGRTWGSDPCSVWVKGGCRAQFRDARGGRPRW</sequence>
<evidence type="ECO:0000313" key="2">
    <source>
        <dbReference type="Proteomes" id="UP001556220"/>
    </source>
</evidence>
<dbReference type="Pfam" id="PF11218">
    <property type="entry name" value="DUF3011"/>
    <property type="match status" value="1"/>
</dbReference>
<name>A0ABV3QEZ6_9GAMM</name>
<accession>A0ABV3QEZ6</accession>
<dbReference type="RefSeq" id="WP_367854444.1">
    <property type="nucleotide sequence ID" value="NZ_JBFOHK010000003.1"/>
</dbReference>
<dbReference type="InterPro" id="IPR021381">
    <property type="entry name" value="DUF3011"/>
</dbReference>
<evidence type="ECO:0000313" key="1">
    <source>
        <dbReference type="EMBL" id="MEW9572370.1"/>
    </source>
</evidence>
<organism evidence="1 2">
    <name type="scientific">Rhodanobacter lycopersici</name>
    <dbReference type="NCBI Taxonomy" id="3162487"/>
    <lineage>
        <taxon>Bacteria</taxon>
        <taxon>Pseudomonadati</taxon>
        <taxon>Pseudomonadota</taxon>
        <taxon>Gammaproteobacteria</taxon>
        <taxon>Lysobacterales</taxon>
        <taxon>Rhodanobacteraceae</taxon>
        <taxon>Rhodanobacter</taxon>
    </lineage>
</organism>
<protein>
    <submittedName>
        <fullName evidence="1">DUF3011 domain-containing protein</fullName>
    </submittedName>
</protein>
<comment type="caution">
    <text evidence="1">The sequence shown here is derived from an EMBL/GenBank/DDBJ whole genome shotgun (WGS) entry which is preliminary data.</text>
</comment>
<dbReference type="Proteomes" id="UP001556220">
    <property type="component" value="Unassembled WGS sequence"/>
</dbReference>
<gene>
    <name evidence="1" type="ORF">ABQJ54_11470</name>
</gene>
<keyword evidence="2" id="KW-1185">Reference proteome</keyword>